<dbReference type="OrthoDB" id="7768577at2759"/>
<dbReference type="EnsemblMetazoa" id="AAEL023398-RB">
    <property type="protein sequence ID" value="AAEL023398-PB"/>
    <property type="gene ID" value="AAEL023398"/>
</dbReference>
<evidence type="ECO:0000313" key="2">
    <source>
        <dbReference type="Proteomes" id="UP000008820"/>
    </source>
</evidence>
<sequence>MLPRGLRGAPKCHRCRHHHLLRKDFQVHRPCRSEGLLDNYRKRFQKVHRRNLHPQTYIQCTLRLVSNITTRKEVTRWGITYNITAAKR</sequence>
<keyword evidence="2" id="KW-1185">Reference proteome</keyword>
<protein>
    <submittedName>
        <fullName evidence="1">Uncharacterized protein</fullName>
    </submittedName>
</protein>
<organism evidence="1 2">
    <name type="scientific">Aedes aegypti</name>
    <name type="common">Yellowfever mosquito</name>
    <name type="synonym">Culex aegypti</name>
    <dbReference type="NCBI Taxonomy" id="7159"/>
    <lineage>
        <taxon>Eukaryota</taxon>
        <taxon>Metazoa</taxon>
        <taxon>Ecdysozoa</taxon>
        <taxon>Arthropoda</taxon>
        <taxon>Hexapoda</taxon>
        <taxon>Insecta</taxon>
        <taxon>Pterygota</taxon>
        <taxon>Neoptera</taxon>
        <taxon>Endopterygota</taxon>
        <taxon>Diptera</taxon>
        <taxon>Nematocera</taxon>
        <taxon>Culicoidea</taxon>
        <taxon>Culicidae</taxon>
        <taxon>Culicinae</taxon>
        <taxon>Aedini</taxon>
        <taxon>Aedes</taxon>
        <taxon>Stegomyia</taxon>
    </lineage>
</organism>
<dbReference type="Proteomes" id="UP000008820">
    <property type="component" value="Chromosome 3"/>
</dbReference>
<reference evidence="1" key="2">
    <citation type="submission" date="2020-05" db="UniProtKB">
        <authorList>
            <consortium name="EnsemblMetazoa"/>
        </authorList>
    </citation>
    <scope>IDENTIFICATION</scope>
    <source>
        <strain evidence="1">LVP_AGWG</strain>
    </source>
</reference>
<name>A0A6I8U3R3_AEDAE</name>
<accession>A0A6I8U3R3</accession>
<evidence type="ECO:0000313" key="1">
    <source>
        <dbReference type="EnsemblMetazoa" id="AAEL023398-PB"/>
    </source>
</evidence>
<gene>
    <name evidence="1" type="primary">110678038</name>
</gene>
<dbReference type="AlphaFoldDB" id="A0A6I8U3R3"/>
<proteinExistence type="predicted"/>
<reference evidence="1 2" key="1">
    <citation type="submission" date="2017-06" db="EMBL/GenBank/DDBJ databases">
        <title>Aedes aegypti genome working group (AGWG) sequencing and assembly.</title>
        <authorList>
            <consortium name="Aedes aegypti Genome Working Group (AGWG)"/>
            <person name="Matthews B.J."/>
        </authorList>
    </citation>
    <scope>NUCLEOTIDE SEQUENCE [LARGE SCALE GENOMIC DNA]</scope>
    <source>
        <strain evidence="1 2">LVP_AGWG</strain>
    </source>
</reference>